<keyword evidence="2 4" id="KW-0863">Zinc-finger</keyword>
<dbReference type="PROSITE" id="PS50865">
    <property type="entry name" value="ZF_MYND_2"/>
    <property type="match status" value="1"/>
</dbReference>
<evidence type="ECO:0000256" key="2">
    <source>
        <dbReference type="ARBA" id="ARBA00022771"/>
    </source>
</evidence>
<dbReference type="AlphaFoldDB" id="A0A6J1RY05"/>
<dbReference type="Gene3D" id="1.10.220.160">
    <property type="match status" value="1"/>
</dbReference>
<dbReference type="Proteomes" id="UP000504606">
    <property type="component" value="Unplaced"/>
</dbReference>
<gene>
    <name evidence="7" type="primary">LOC113201991</name>
</gene>
<dbReference type="InterPro" id="IPR001214">
    <property type="entry name" value="SET_dom"/>
</dbReference>
<evidence type="ECO:0000256" key="4">
    <source>
        <dbReference type="PROSITE-ProRule" id="PRU00134"/>
    </source>
</evidence>
<dbReference type="Gene3D" id="6.10.140.2220">
    <property type="match status" value="2"/>
</dbReference>
<evidence type="ECO:0000256" key="3">
    <source>
        <dbReference type="ARBA" id="ARBA00022833"/>
    </source>
</evidence>
<dbReference type="GeneID" id="113201991"/>
<sequence length="551" mass="62695">MDLSGDQSDVNHQGLCAYCKKDAKLSCAKCGANYCSKEHQTIDWKIHRKSCSNKYYELKREPSKPTELVASKNIPCNTVIFQSQAIAVGPSLSEPVCLGCLRPLIYDVMSPLCNGCGWPVCGIDCERSEMHQLECQAMQNVGYRFNQDELRSDWRPFFAMKPGIWILVLRVLLSGKSKQLLKLYRSEDENDNNAFGKFANVALRSHGVMFIRNELKLQQFKAEDIMRLGCLILRSTVPARYVHLSESVEAAEAHASHVVYLKQTCDPNVAYHRMNGNKSTMVVACKDIKAGEKLTVSKGYWFPTSLCMTSTFSRQQWQNLLGKNPCDCQRCSDPSELGLYLSSLKCRNCKDFVVPKDTANILVTDWICKACKLVLKGDEFFKITKGVADEFSACLGSENKLIQLEKFIETHSGPNGALHGNHELILQAKFKFCETTYKNSIETGAAYKFDCKELSLLKKYATDYLNFHPLSYQVTFYHDLVFLKNSIYTLEHGERTKEEAKKFYIENNLAWIGICNGRLQRFCGYCLQMEEYLTLHTDFLVLSRRLDLAVL</sequence>
<evidence type="ECO:0000259" key="5">
    <source>
        <dbReference type="PROSITE" id="PS50865"/>
    </source>
</evidence>
<dbReference type="GO" id="GO:0008276">
    <property type="term" value="F:protein methyltransferase activity"/>
    <property type="evidence" value="ECO:0007669"/>
    <property type="project" value="UniProtKB-ARBA"/>
</dbReference>
<keyword evidence="1" id="KW-0479">Metal-binding</keyword>
<dbReference type="GO" id="GO:0008757">
    <property type="term" value="F:S-adenosylmethionine-dependent methyltransferase activity"/>
    <property type="evidence" value="ECO:0007669"/>
    <property type="project" value="UniProtKB-ARBA"/>
</dbReference>
<dbReference type="Pfam" id="PF00856">
    <property type="entry name" value="SET"/>
    <property type="match status" value="1"/>
</dbReference>
<dbReference type="RefSeq" id="XP_026271815.1">
    <property type="nucleotide sequence ID" value="XM_026416030.2"/>
</dbReference>
<dbReference type="InterPro" id="IPR046341">
    <property type="entry name" value="SET_dom_sf"/>
</dbReference>
<dbReference type="GO" id="GO:0008170">
    <property type="term" value="F:N-methyltransferase activity"/>
    <property type="evidence" value="ECO:0007669"/>
    <property type="project" value="UniProtKB-ARBA"/>
</dbReference>
<name>A0A6J1RY05_FRAOC</name>
<dbReference type="SUPFAM" id="SSF144232">
    <property type="entry name" value="HIT/MYND zinc finger-like"/>
    <property type="match status" value="1"/>
</dbReference>
<dbReference type="InterPro" id="IPR002893">
    <property type="entry name" value="Znf_MYND"/>
</dbReference>
<keyword evidence="6" id="KW-1185">Reference proteome</keyword>
<dbReference type="GO" id="GO:0008270">
    <property type="term" value="F:zinc ion binding"/>
    <property type="evidence" value="ECO:0007669"/>
    <property type="project" value="UniProtKB-KW"/>
</dbReference>
<evidence type="ECO:0000256" key="1">
    <source>
        <dbReference type="ARBA" id="ARBA00022723"/>
    </source>
</evidence>
<evidence type="ECO:0000313" key="7">
    <source>
        <dbReference type="RefSeq" id="XP_026271815.1"/>
    </source>
</evidence>
<reference evidence="7" key="1">
    <citation type="submission" date="2025-08" db="UniProtKB">
        <authorList>
            <consortium name="RefSeq"/>
        </authorList>
    </citation>
    <scope>IDENTIFICATION</scope>
    <source>
        <tissue evidence="7">Whole organism</tissue>
    </source>
</reference>
<dbReference type="PANTHER" id="PTHR46455:SF5">
    <property type="entry name" value="SET AND MYND DOMAIN CONTAINING, ARTHROPOD-SPECIFIC, MEMBER 4, ISOFORM A"/>
    <property type="match status" value="1"/>
</dbReference>
<organism evidence="6 7">
    <name type="scientific">Frankliniella occidentalis</name>
    <name type="common">Western flower thrips</name>
    <name type="synonym">Euthrips occidentalis</name>
    <dbReference type="NCBI Taxonomy" id="133901"/>
    <lineage>
        <taxon>Eukaryota</taxon>
        <taxon>Metazoa</taxon>
        <taxon>Ecdysozoa</taxon>
        <taxon>Arthropoda</taxon>
        <taxon>Hexapoda</taxon>
        <taxon>Insecta</taxon>
        <taxon>Pterygota</taxon>
        <taxon>Neoptera</taxon>
        <taxon>Paraneoptera</taxon>
        <taxon>Thysanoptera</taxon>
        <taxon>Terebrantia</taxon>
        <taxon>Thripoidea</taxon>
        <taxon>Thripidae</taxon>
        <taxon>Frankliniella</taxon>
    </lineage>
</organism>
<dbReference type="InterPro" id="IPR053010">
    <property type="entry name" value="SET_SmydA-8"/>
</dbReference>
<feature type="domain" description="MYND-type" evidence="5">
    <location>
        <begin position="16"/>
        <end position="51"/>
    </location>
</feature>
<dbReference type="Gene3D" id="2.170.270.10">
    <property type="entry name" value="SET domain"/>
    <property type="match status" value="1"/>
</dbReference>
<protein>
    <submittedName>
        <fullName evidence="7">Uncharacterized protein LOC113201991 isoform X2</fullName>
    </submittedName>
</protein>
<accession>A0A6J1RY05</accession>
<proteinExistence type="predicted"/>
<evidence type="ECO:0000313" key="6">
    <source>
        <dbReference type="Proteomes" id="UP000504606"/>
    </source>
</evidence>
<dbReference type="SUPFAM" id="SSF82199">
    <property type="entry name" value="SET domain"/>
    <property type="match status" value="1"/>
</dbReference>
<keyword evidence="3" id="KW-0862">Zinc</keyword>
<dbReference type="Pfam" id="PF01753">
    <property type="entry name" value="zf-MYND"/>
    <property type="match status" value="1"/>
</dbReference>
<dbReference type="PANTHER" id="PTHR46455">
    <property type="entry name" value="SET AND MYND DOMAIN CONTAINING, ARTHROPOD-SPECIFIC, MEMBER 4, ISOFORM A"/>
    <property type="match status" value="1"/>
</dbReference>